<dbReference type="AlphaFoldDB" id="A0A291E5N3"/>
<keyword evidence="1" id="KW-0614">Plasmid</keyword>
<evidence type="ECO:0000313" key="1">
    <source>
        <dbReference type="EMBL" id="ATF95370.1"/>
    </source>
</evidence>
<organism evidence="1 2">
    <name type="scientific">Cedecea neteri</name>
    <dbReference type="NCBI Taxonomy" id="158822"/>
    <lineage>
        <taxon>Bacteria</taxon>
        <taxon>Pseudomonadati</taxon>
        <taxon>Pseudomonadota</taxon>
        <taxon>Gammaproteobacteria</taxon>
        <taxon>Enterobacterales</taxon>
        <taxon>Enterobacteriaceae</taxon>
        <taxon>Cedecea</taxon>
    </lineage>
</organism>
<evidence type="ECO:0008006" key="3">
    <source>
        <dbReference type="Google" id="ProtNLM"/>
    </source>
</evidence>
<geneLocation type="plasmid" evidence="1">
    <name>unnamed</name>
</geneLocation>
<dbReference type="EMBL" id="CP023526">
    <property type="protein sequence ID" value="ATF95370.1"/>
    <property type="molecule type" value="Genomic_DNA"/>
</dbReference>
<gene>
    <name evidence="1" type="ORF">CO704_25070</name>
</gene>
<protein>
    <recommendedName>
        <fullName evidence="3">Transposase</fullName>
    </recommendedName>
</protein>
<evidence type="ECO:0000313" key="2">
    <source>
        <dbReference type="Proteomes" id="UP000217979"/>
    </source>
</evidence>
<sequence>MPIIFNKHYRVTYRTWLLEALRLHFEEKLLRIEAECRLGIPKPTACDLFIRFRKASQPWPLSPRINAKKSE</sequence>
<reference evidence="1 2" key="1">
    <citation type="submission" date="2017-09" db="EMBL/GenBank/DDBJ databases">
        <title>FDA dAtabase for Regulatory Grade micrObial Sequences (FDA-ARGOS): Supporting development and validation of Infectious Disease Dx tests.</title>
        <authorList>
            <person name="Minogue T."/>
            <person name="Wolcott M."/>
            <person name="Wasieloski L."/>
            <person name="Aguilar W."/>
            <person name="Moore D."/>
            <person name="Tallon L."/>
            <person name="Sadzewicz L."/>
            <person name="Ott S."/>
            <person name="Zhao X."/>
            <person name="Nagaraj S."/>
            <person name="Vavikolanu K."/>
            <person name="Aluvathingal J."/>
            <person name="Nadendla S."/>
            <person name="Sichtig H."/>
        </authorList>
    </citation>
    <scope>NUCLEOTIDE SEQUENCE [LARGE SCALE GENOMIC DNA]</scope>
    <source>
        <strain evidence="1 2">FDAARGOS_392</strain>
        <plasmid evidence="2">Plasmid unnamed</plasmid>
    </source>
</reference>
<accession>A0A291E5N3</accession>
<proteinExistence type="predicted"/>
<dbReference type="Proteomes" id="UP000217979">
    <property type="component" value="Plasmid unnamed"/>
</dbReference>
<name>A0A291E5N3_9ENTR</name>